<protein>
    <recommendedName>
        <fullName evidence="3">Molybdopterin synthase sulfur carrier subunit</fullName>
    </recommendedName>
</protein>
<dbReference type="InterPro" id="IPR044672">
    <property type="entry name" value="MOCS2A"/>
</dbReference>
<proteinExistence type="predicted"/>
<dbReference type="SUPFAM" id="SSF54285">
    <property type="entry name" value="MoaD/ThiS"/>
    <property type="match status" value="1"/>
</dbReference>
<dbReference type="PANTHER" id="PTHR33359">
    <property type="entry name" value="MOLYBDOPTERIN SYNTHASE SULFUR CARRIER SUBUNIT"/>
    <property type="match status" value="1"/>
</dbReference>
<dbReference type="GO" id="GO:0006777">
    <property type="term" value="P:Mo-molybdopterin cofactor biosynthetic process"/>
    <property type="evidence" value="ECO:0007669"/>
    <property type="project" value="InterPro"/>
</dbReference>
<evidence type="ECO:0008006" key="3">
    <source>
        <dbReference type="Google" id="ProtNLM"/>
    </source>
</evidence>
<accession>A0A382GJ93</accession>
<evidence type="ECO:0000256" key="1">
    <source>
        <dbReference type="ARBA" id="ARBA00022741"/>
    </source>
</evidence>
<dbReference type="AlphaFoldDB" id="A0A382GJ93"/>
<keyword evidence="1" id="KW-0547">Nucleotide-binding</keyword>
<dbReference type="PANTHER" id="PTHR33359:SF1">
    <property type="entry name" value="MOLYBDOPTERIN SYNTHASE SULFUR CARRIER SUBUNIT"/>
    <property type="match status" value="1"/>
</dbReference>
<organism evidence="2">
    <name type="scientific">marine metagenome</name>
    <dbReference type="NCBI Taxonomy" id="408172"/>
    <lineage>
        <taxon>unclassified sequences</taxon>
        <taxon>metagenomes</taxon>
        <taxon>ecological metagenomes</taxon>
    </lineage>
</organism>
<dbReference type="EMBL" id="UINC01055851">
    <property type="protein sequence ID" value="SVB75208.1"/>
    <property type="molecule type" value="Genomic_DNA"/>
</dbReference>
<dbReference type="GO" id="GO:0000166">
    <property type="term" value="F:nucleotide binding"/>
    <property type="evidence" value="ECO:0007669"/>
    <property type="project" value="UniProtKB-KW"/>
</dbReference>
<dbReference type="CDD" id="cd00754">
    <property type="entry name" value="Ubl_MoaD"/>
    <property type="match status" value="1"/>
</dbReference>
<dbReference type="InterPro" id="IPR003749">
    <property type="entry name" value="ThiS/MoaD-like"/>
</dbReference>
<dbReference type="Gene3D" id="3.10.20.30">
    <property type="match status" value="1"/>
</dbReference>
<reference evidence="2" key="1">
    <citation type="submission" date="2018-05" db="EMBL/GenBank/DDBJ databases">
        <authorList>
            <person name="Lanie J.A."/>
            <person name="Ng W.-L."/>
            <person name="Kazmierczak K.M."/>
            <person name="Andrzejewski T.M."/>
            <person name="Davidsen T.M."/>
            <person name="Wayne K.J."/>
            <person name="Tettelin H."/>
            <person name="Glass J.I."/>
            <person name="Rusch D."/>
            <person name="Podicherti R."/>
            <person name="Tsui H.-C.T."/>
            <person name="Winkler M.E."/>
        </authorList>
    </citation>
    <scope>NUCLEOTIDE SEQUENCE</scope>
</reference>
<dbReference type="InterPro" id="IPR016155">
    <property type="entry name" value="Mopterin_synth/thiamin_S_b"/>
</dbReference>
<sequence length="71" mass="7636">MRDIAGAGEFERPAHDGATVRHVWEALVDEFEELRAYDVSISTAVNAEYSQMDAPVADGDEVAFLPPVSGG</sequence>
<evidence type="ECO:0000313" key="2">
    <source>
        <dbReference type="EMBL" id="SVB75208.1"/>
    </source>
</evidence>
<name>A0A382GJ93_9ZZZZ</name>
<dbReference type="InterPro" id="IPR012675">
    <property type="entry name" value="Beta-grasp_dom_sf"/>
</dbReference>
<gene>
    <name evidence="2" type="ORF">METZ01_LOCUS228062</name>
</gene>
<dbReference type="UniPathway" id="UPA00344"/>
<dbReference type="Pfam" id="PF02597">
    <property type="entry name" value="ThiS"/>
    <property type="match status" value="1"/>
</dbReference>
<dbReference type="GO" id="GO:1990133">
    <property type="term" value="C:molybdopterin adenylyltransferase complex"/>
    <property type="evidence" value="ECO:0007669"/>
    <property type="project" value="TreeGrafter"/>
</dbReference>